<dbReference type="InterPro" id="IPR011969">
    <property type="entry name" value="Clan_AA_Asp_peptidase_C"/>
</dbReference>
<dbReference type="NCBIfam" id="TIGR02281">
    <property type="entry name" value="clan_AA_DTGA"/>
    <property type="match status" value="1"/>
</dbReference>
<evidence type="ECO:0000313" key="3">
    <source>
        <dbReference type="Proteomes" id="UP001241472"/>
    </source>
</evidence>
<proteinExistence type="predicted"/>
<dbReference type="Proteomes" id="UP001241472">
    <property type="component" value="Unassembled WGS sequence"/>
</dbReference>
<dbReference type="InterPro" id="IPR034122">
    <property type="entry name" value="Retropepsin-like_bacterial"/>
</dbReference>
<name>A0ABT9PXR4_9HYPH</name>
<dbReference type="EMBL" id="JAUSRF010000010">
    <property type="protein sequence ID" value="MDP9838539.1"/>
    <property type="molecule type" value="Genomic_DNA"/>
</dbReference>
<keyword evidence="1" id="KW-0732">Signal</keyword>
<feature type="signal peptide" evidence="1">
    <location>
        <begin position="1"/>
        <end position="15"/>
    </location>
</feature>
<evidence type="ECO:0000256" key="1">
    <source>
        <dbReference type="SAM" id="SignalP"/>
    </source>
</evidence>
<dbReference type="Gene3D" id="2.40.70.10">
    <property type="entry name" value="Acid Proteases"/>
    <property type="match status" value="1"/>
</dbReference>
<dbReference type="RefSeq" id="WP_306836527.1">
    <property type="nucleotide sequence ID" value="NZ_JAUSRF010000010.1"/>
</dbReference>
<dbReference type="GO" id="GO:0008233">
    <property type="term" value="F:peptidase activity"/>
    <property type="evidence" value="ECO:0007669"/>
    <property type="project" value="UniProtKB-KW"/>
</dbReference>
<keyword evidence="2" id="KW-0378">Hydrolase</keyword>
<keyword evidence="3" id="KW-1185">Reference proteome</keyword>
<dbReference type="InterPro" id="IPR021109">
    <property type="entry name" value="Peptidase_aspartic_dom_sf"/>
</dbReference>
<evidence type="ECO:0000313" key="2">
    <source>
        <dbReference type="EMBL" id="MDP9838539.1"/>
    </source>
</evidence>
<accession>A0ABT9PXR4</accession>
<dbReference type="Pfam" id="PF13975">
    <property type="entry name" value="gag-asp_proteas"/>
    <property type="match status" value="1"/>
</dbReference>
<dbReference type="SUPFAM" id="SSF50630">
    <property type="entry name" value="Acid proteases"/>
    <property type="match status" value="1"/>
</dbReference>
<gene>
    <name evidence="2" type="ORF">J2T09_003307</name>
</gene>
<keyword evidence="2" id="KW-0645">Protease</keyword>
<organism evidence="2 3">
    <name type="scientific">Neorhizobium huautlense</name>
    <dbReference type="NCBI Taxonomy" id="67774"/>
    <lineage>
        <taxon>Bacteria</taxon>
        <taxon>Pseudomonadati</taxon>
        <taxon>Pseudomonadota</taxon>
        <taxon>Alphaproteobacteria</taxon>
        <taxon>Hyphomicrobiales</taxon>
        <taxon>Rhizobiaceae</taxon>
        <taxon>Rhizobium/Agrobacterium group</taxon>
        <taxon>Neorhizobium</taxon>
    </lineage>
</organism>
<reference evidence="2 3" key="1">
    <citation type="submission" date="2023-07" db="EMBL/GenBank/DDBJ databases">
        <title>Sorghum-associated microbial communities from plants grown in Nebraska, USA.</title>
        <authorList>
            <person name="Schachtman D."/>
        </authorList>
    </citation>
    <scope>NUCLEOTIDE SEQUENCE [LARGE SCALE GENOMIC DNA]</scope>
    <source>
        <strain evidence="2 3">DS1307</strain>
    </source>
</reference>
<sequence length="173" mass="18727">MLLRTAIFASVAVLAATQVPRFFEHMQQRQTDVVTEQVPAAPKIQKAALPQGRISLKADGRGHFFGTFQMNGRAIEGMIDTGASTVAINETTARRLGFTGNGLDFRYSVDTANGRTGAALIILDRVEIGTVRVRNVEAMVLRDKALSGTLVGMSFLSKLRSYQVQDGGLTLVQ</sequence>
<comment type="caution">
    <text evidence="2">The sequence shown here is derived from an EMBL/GenBank/DDBJ whole genome shotgun (WGS) entry which is preliminary data.</text>
</comment>
<protein>
    <submittedName>
        <fullName evidence="2">Aspartyl protease family protein</fullName>
    </submittedName>
</protein>
<dbReference type="CDD" id="cd05483">
    <property type="entry name" value="retropepsin_like_bacteria"/>
    <property type="match status" value="1"/>
</dbReference>
<feature type="chain" id="PRO_5046077649" evidence="1">
    <location>
        <begin position="16"/>
        <end position="173"/>
    </location>
</feature>
<dbReference type="GO" id="GO:0006508">
    <property type="term" value="P:proteolysis"/>
    <property type="evidence" value="ECO:0007669"/>
    <property type="project" value="UniProtKB-KW"/>
</dbReference>